<dbReference type="Gene3D" id="3.90.550.10">
    <property type="entry name" value="Spore Coat Polysaccharide Biosynthesis Protein SpsA, Chain A"/>
    <property type="match status" value="1"/>
</dbReference>
<keyword evidence="2" id="KW-0328">Glycosyltransferase</keyword>
<dbReference type="VEuPathDB" id="FungiDB:P168DRAFT_244695"/>
<keyword evidence="4 8" id="KW-0812">Transmembrane</keyword>
<dbReference type="RefSeq" id="XP_024688701.1">
    <property type="nucleotide sequence ID" value="XM_024833940.1"/>
</dbReference>
<keyword evidence="11" id="KW-1185">Reference proteome</keyword>
<keyword evidence="5 8" id="KW-1133">Transmembrane helix</keyword>
<gene>
    <name evidence="10" type="ORF">P168DRAFT_244695</name>
</gene>
<comment type="subcellular location">
    <subcellularLocation>
        <location evidence="1">Membrane</location>
    </subcellularLocation>
</comment>
<evidence type="ECO:0000256" key="1">
    <source>
        <dbReference type="ARBA" id="ARBA00004370"/>
    </source>
</evidence>
<keyword evidence="9" id="KW-0732">Signal</keyword>
<dbReference type="PANTHER" id="PTHR47844">
    <property type="entry name" value="SYNTHASE CPS1, PUTATIVE (AFU_ORTHOLOGUE AFUA_7G02500)-RELATED"/>
    <property type="match status" value="1"/>
</dbReference>
<dbReference type="PANTHER" id="PTHR47844:SF1">
    <property type="entry name" value="EXOSTOSIN-LIKE 2"/>
    <property type="match status" value="1"/>
</dbReference>
<dbReference type="GO" id="GO:0016757">
    <property type="term" value="F:glycosyltransferase activity"/>
    <property type="evidence" value="ECO:0007669"/>
    <property type="project" value="UniProtKB-KW"/>
</dbReference>
<evidence type="ECO:0000256" key="6">
    <source>
        <dbReference type="ARBA" id="ARBA00023136"/>
    </source>
</evidence>
<dbReference type="Pfam" id="PF13641">
    <property type="entry name" value="Glyco_tranf_2_3"/>
    <property type="match status" value="1"/>
</dbReference>
<keyword evidence="3" id="KW-0808">Transferase</keyword>
<feature type="signal peptide" evidence="9">
    <location>
        <begin position="1"/>
        <end position="20"/>
    </location>
</feature>
<evidence type="ECO:0000313" key="11">
    <source>
        <dbReference type="Proteomes" id="UP000234254"/>
    </source>
</evidence>
<dbReference type="InterPro" id="IPR029044">
    <property type="entry name" value="Nucleotide-diphossugar_trans"/>
</dbReference>
<feature type="chain" id="PRO_5014143188" evidence="9">
    <location>
        <begin position="21"/>
        <end position="408"/>
    </location>
</feature>
<proteinExistence type="predicted"/>
<evidence type="ECO:0000256" key="5">
    <source>
        <dbReference type="ARBA" id="ARBA00022989"/>
    </source>
</evidence>
<accession>A0A2I1CR58</accession>
<evidence type="ECO:0000256" key="7">
    <source>
        <dbReference type="ARBA" id="ARBA00023180"/>
    </source>
</evidence>
<organism evidence="10 11">
    <name type="scientific">Aspergillus campestris (strain IBT 28561)</name>
    <dbReference type="NCBI Taxonomy" id="1392248"/>
    <lineage>
        <taxon>Eukaryota</taxon>
        <taxon>Fungi</taxon>
        <taxon>Dikarya</taxon>
        <taxon>Ascomycota</taxon>
        <taxon>Pezizomycotina</taxon>
        <taxon>Eurotiomycetes</taxon>
        <taxon>Eurotiomycetidae</taxon>
        <taxon>Eurotiales</taxon>
        <taxon>Aspergillaceae</taxon>
        <taxon>Aspergillus</taxon>
        <taxon>Aspergillus subgen. Circumdati</taxon>
    </lineage>
</organism>
<dbReference type="AlphaFoldDB" id="A0A2I1CR58"/>
<comment type="caution">
    <text evidence="10">The sequence shown here is derived from an EMBL/GenBank/DDBJ whole genome shotgun (WGS) entry which is preliminary data.</text>
</comment>
<reference evidence="10" key="1">
    <citation type="submission" date="2016-12" db="EMBL/GenBank/DDBJ databases">
        <title>The genomes of Aspergillus section Nigri reveals drivers in fungal speciation.</title>
        <authorList>
            <consortium name="DOE Joint Genome Institute"/>
            <person name="Vesth T.C."/>
            <person name="Nybo J."/>
            <person name="Theobald S."/>
            <person name="Brandl J."/>
            <person name="Frisvad J.C."/>
            <person name="Nielsen K.F."/>
            <person name="Lyhne E.K."/>
            <person name="Kogle M.E."/>
            <person name="Kuo A."/>
            <person name="Riley R."/>
            <person name="Clum A."/>
            <person name="Nolan M."/>
            <person name="Lipzen A."/>
            <person name="Salamov A."/>
            <person name="Henrissat B."/>
            <person name="Wiebenga A."/>
            <person name="De vries R.P."/>
            <person name="Grigoriev I.V."/>
            <person name="Mortensen U.H."/>
            <person name="Andersen M.R."/>
            <person name="Baker S.E."/>
        </authorList>
    </citation>
    <scope>NUCLEOTIDE SEQUENCE</scope>
    <source>
        <strain evidence="10">IBT 28561</strain>
    </source>
</reference>
<dbReference type="InterPro" id="IPR052427">
    <property type="entry name" value="Glycosyltrans_GT2/GT47"/>
</dbReference>
<protein>
    <submittedName>
        <fullName evidence="10">Polysaccharide synthase</fullName>
    </submittedName>
</protein>
<dbReference type="GO" id="GO:0016020">
    <property type="term" value="C:membrane"/>
    <property type="evidence" value="ECO:0007669"/>
    <property type="project" value="UniProtKB-SubCell"/>
</dbReference>
<dbReference type="OrthoDB" id="2849215at2759"/>
<name>A0A2I1CR58_ASPC2</name>
<evidence type="ECO:0000256" key="4">
    <source>
        <dbReference type="ARBA" id="ARBA00022692"/>
    </source>
</evidence>
<dbReference type="Proteomes" id="UP000234254">
    <property type="component" value="Unassembled WGS sequence"/>
</dbReference>
<evidence type="ECO:0000256" key="8">
    <source>
        <dbReference type="SAM" id="Phobius"/>
    </source>
</evidence>
<feature type="transmembrane region" description="Helical" evidence="8">
    <location>
        <begin position="370"/>
        <end position="389"/>
    </location>
</feature>
<evidence type="ECO:0000256" key="3">
    <source>
        <dbReference type="ARBA" id="ARBA00022679"/>
    </source>
</evidence>
<evidence type="ECO:0000313" key="10">
    <source>
        <dbReference type="EMBL" id="PKY00107.1"/>
    </source>
</evidence>
<dbReference type="GeneID" id="36541464"/>
<keyword evidence="7" id="KW-0325">Glycoprotein</keyword>
<evidence type="ECO:0000256" key="2">
    <source>
        <dbReference type="ARBA" id="ARBA00022676"/>
    </source>
</evidence>
<feature type="transmembrane region" description="Helical" evidence="8">
    <location>
        <begin position="318"/>
        <end position="349"/>
    </location>
</feature>
<evidence type="ECO:0000256" key="9">
    <source>
        <dbReference type="SAM" id="SignalP"/>
    </source>
</evidence>
<dbReference type="EMBL" id="MSFM01000016">
    <property type="protein sequence ID" value="PKY00107.1"/>
    <property type="molecule type" value="Genomic_DNA"/>
</dbReference>
<sequence>MAVALGALWAWSVLDKAVISYYASKYNPVPLPVKQNYTHNDVSIIVPTIDTESTFTECMRLWLKANPREIVIATVERNKARVEELIEPLRQHADKIVIVISPLANKRHQLIVGVKAAMGKIFALVDDDVYWRVETVMPYLLAPFEDAEVGAVAGIQSAEVPSDRQDAQVITPWEATATFDLCQWKGSREVHFAADGGCWCLSARTLFIRASILQDKGFADAYTQETIGRRIVNTADDVVLTGMIFDRGWKVSIQNTPEAEVTTNIPRDHRLVWQLLRWERGNVRTFLGYMFVFPGYRKMMQRHPYTTSKMVERLFRPIWAFAYVWAWLQTWYTAPLIAYAYIAWLAFGWKGWFPTCRAFLERHPYCGRQVWAFLLMEYIGPFIDIYVYLTMNNDEWLTRTADTKDIKN</sequence>
<dbReference type="SUPFAM" id="SSF53448">
    <property type="entry name" value="Nucleotide-diphospho-sugar transferases"/>
    <property type="match status" value="1"/>
</dbReference>
<keyword evidence="6 8" id="KW-0472">Membrane</keyword>